<dbReference type="AlphaFoldDB" id="A0A4Y5SNG6"/>
<dbReference type="NCBIfam" id="TIGR02537">
    <property type="entry name" value="arch_flag_Nterm"/>
    <property type="match status" value="1"/>
</dbReference>
<evidence type="ECO:0000256" key="3">
    <source>
        <dbReference type="ARBA" id="ARBA00010256"/>
    </source>
</evidence>
<comment type="similarity">
    <text evidence="3 5">Belongs to the archaeal flagellin family.</text>
</comment>
<dbReference type="NCBIfam" id="NF006325">
    <property type="entry name" value="PRK08541.1"/>
    <property type="match status" value="1"/>
</dbReference>
<accession>A0A4Y5SNG6</accession>
<comment type="function">
    <text evidence="1 5">Flagellin is the subunit protein which polymerizes to form the filaments of archaeal flagella.</text>
</comment>
<dbReference type="Proteomes" id="UP000306007">
    <property type="component" value="Chromosome"/>
</dbReference>
<dbReference type="GO" id="GO:0097588">
    <property type="term" value="P:archaeal or bacterial-type flagellum-dependent cell motility"/>
    <property type="evidence" value="ECO:0007669"/>
    <property type="project" value="InterPro"/>
</dbReference>
<organism evidence="7 8">
    <name type="scientific">Thermococcus indicus</name>
    <dbReference type="NCBI Taxonomy" id="2586643"/>
    <lineage>
        <taxon>Archaea</taxon>
        <taxon>Methanobacteriati</taxon>
        <taxon>Methanobacteriota</taxon>
        <taxon>Thermococci</taxon>
        <taxon>Thermococcales</taxon>
        <taxon>Thermococcaceae</taxon>
        <taxon>Thermococcus</taxon>
    </lineage>
</organism>
<proteinExistence type="inferred from homology"/>
<dbReference type="RefSeq" id="WP_139681204.1">
    <property type="nucleotide sequence ID" value="NZ_CP040846.1"/>
</dbReference>
<dbReference type="GO" id="GO:0005198">
    <property type="term" value="F:structural molecule activity"/>
    <property type="evidence" value="ECO:0007669"/>
    <property type="project" value="InterPro"/>
</dbReference>
<evidence type="ECO:0000313" key="7">
    <source>
        <dbReference type="EMBL" id="QDA31874.1"/>
    </source>
</evidence>
<evidence type="ECO:0000256" key="1">
    <source>
        <dbReference type="ARBA" id="ARBA00002236"/>
    </source>
</evidence>
<dbReference type="PANTHER" id="PTHR35903">
    <property type="entry name" value="FLAGELLIN B1"/>
    <property type="match status" value="1"/>
</dbReference>
<sequence length="219" mass="23274">MKARTRKGAVGIGTLIVFIAMVLVAAVAAAVLINTSGYLQQKASSTGRETTEEVASGIQVEKIVGKTDTNKEYIQYMAIYVSPNAGSAGIDLKNTKVILSNGTVQAVLSYDTDSYTSGVVSDIFDTTLYAWDNLTSKTTNFGIIVLQDADNSVKQNYPTLNKGDLVVLTVQVGDSGVFGTNGIKPRTKIIGKVVPEFGAPGVIEFTTPSTYTDKVMTLQ</sequence>
<dbReference type="KEGG" id="tic:FH039_10040"/>
<evidence type="ECO:0000313" key="8">
    <source>
        <dbReference type="Proteomes" id="UP000306007"/>
    </source>
</evidence>
<feature type="transmembrane region" description="Helical" evidence="6">
    <location>
        <begin position="12"/>
        <end position="33"/>
    </location>
</feature>
<dbReference type="InterPro" id="IPR002774">
    <property type="entry name" value="Flagellin_arc-type"/>
</dbReference>
<comment type="subcellular location">
    <subcellularLocation>
        <location evidence="2 5">Archaeal flagellum</location>
    </subcellularLocation>
</comment>
<dbReference type="EMBL" id="CP040846">
    <property type="protein sequence ID" value="QDA31874.1"/>
    <property type="molecule type" value="Genomic_DNA"/>
</dbReference>
<gene>
    <name evidence="7" type="ORF">FH039_10040</name>
</gene>
<dbReference type="GeneID" id="40475526"/>
<evidence type="ECO:0000256" key="5">
    <source>
        <dbReference type="RuleBase" id="RU361282"/>
    </source>
</evidence>
<keyword evidence="7" id="KW-0969">Cilium</keyword>
<keyword evidence="6" id="KW-0472">Membrane</keyword>
<keyword evidence="8" id="KW-1185">Reference proteome</keyword>
<keyword evidence="6" id="KW-0812">Transmembrane</keyword>
<dbReference type="PANTHER" id="PTHR35903:SF1">
    <property type="entry name" value="FLAGELLIN B1"/>
    <property type="match status" value="1"/>
</dbReference>
<keyword evidence="4 5" id="KW-0974">Archaeal flagellum</keyword>
<dbReference type="OrthoDB" id="102632at2157"/>
<dbReference type="InterPro" id="IPR013373">
    <property type="entry name" value="Flagellin/pilin_N_arc"/>
</dbReference>
<keyword evidence="6" id="KW-1133">Transmembrane helix</keyword>
<keyword evidence="7" id="KW-0282">Flagellum</keyword>
<dbReference type="Pfam" id="PF01917">
    <property type="entry name" value="Flagellin_arch-type"/>
    <property type="match status" value="1"/>
</dbReference>
<evidence type="ECO:0000256" key="4">
    <source>
        <dbReference type="ARBA" id="ARBA00022440"/>
    </source>
</evidence>
<evidence type="ECO:0000256" key="2">
    <source>
        <dbReference type="ARBA" id="ARBA00004618"/>
    </source>
</evidence>
<keyword evidence="7" id="KW-0966">Cell projection</keyword>
<evidence type="ECO:0000256" key="6">
    <source>
        <dbReference type="SAM" id="Phobius"/>
    </source>
</evidence>
<protein>
    <recommendedName>
        <fullName evidence="5">Flagellin</fullName>
    </recommendedName>
</protein>
<reference evidence="7 8" key="1">
    <citation type="submission" date="2019-06" db="EMBL/GenBank/DDBJ databases">
        <title>Thermococcus indicus sp. nov., a Fe(III)-reducing hyperthermophilic archaeon isolated from the Onnuri vent field of the Central Indian Ocean ridge.</title>
        <authorList>
            <person name="Lim J.K."/>
            <person name="Kim Y.J."/>
            <person name="Kwon K.K."/>
        </authorList>
    </citation>
    <scope>NUCLEOTIDE SEQUENCE [LARGE SCALE GENOMIC DNA]</scope>
    <source>
        <strain evidence="7 8">IOH1</strain>
    </source>
</reference>
<name>A0A4Y5SNG6_9EURY</name>
<dbReference type="GO" id="GO:0097589">
    <property type="term" value="C:archaeal-type flagellum"/>
    <property type="evidence" value="ECO:0007669"/>
    <property type="project" value="UniProtKB-SubCell"/>
</dbReference>